<dbReference type="Pfam" id="PF01292">
    <property type="entry name" value="Ni_hydr_CYTB"/>
    <property type="match status" value="1"/>
</dbReference>
<evidence type="ECO:0000256" key="11">
    <source>
        <dbReference type="ARBA" id="ARBA00023136"/>
    </source>
</evidence>
<name>Q2RV81_RHORT</name>
<dbReference type="PhylomeDB" id="Q2RV81"/>
<keyword evidence="16" id="KW-1185">Reference proteome</keyword>
<dbReference type="InterPro" id="IPR016174">
    <property type="entry name" value="Di-haem_cyt_TM"/>
</dbReference>
<dbReference type="eggNOG" id="COG1969">
    <property type="taxonomic scope" value="Bacteria"/>
</dbReference>
<dbReference type="PANTHER" id="PTHR30485">
    <property type="entry name" value="NI/FE-HYDROGENASE 1 B-TYPE CYTOCHROME SUBUNIT"/>
    <property type="match status" value="1"/>
</dbReference>
<keyword evidence="10" id="KW-0408">Iron</keyword>
<dbReference type="PATRIC" id="fig|269796.9.peg.1225"/>
<feature type="transmembrane region" description="Helical" evidence="13">
    <location>
        <begin position="193"/>
        <end position="213"/>
    </location>
</feature>
<dbReference type="GO" id="GO:0005886">
    <property type="term" value="C:plasma membrane"/>
    <property type="evidence" value="ECO:0007669"/>
    <property type="project" value="UniProtKB-SubCell"/>
</dbReference>
<proteinExistence type="inferred from homology"/>
<dbReference type="InterPro" id="IPR011577">
    <property type="entry name" value="Cyt_b561_bac/Ni-Hgenase"/>
</dbReference>
<evidence type="ECO:0000256" key="1">
    <source>
        <dbReference type="ARBA" id="ARBA00004651"/>
    </source>
</evidence>
<dbReference type="PRINTS" id="PR00161">
    <property type="entry name" value="NIHGNASECYTB"/>
</dbReference>
<keyword evidence="3" id="KW-0813">Transport</keyword>
<keyword evidence="8" id="KW-0249">Electron transport</keyword>
<evidence type="ECO:0000256" key="7">
    <source>
        <dbReference type="ARBA" id="ARBA00022723"/>
    </source>
</evidence>
<dbReference type="AlphaFoldDB" id="Q2RV81"/>
<feature type="transmembrane region" description="Helical" evidence="13">
    <location>
        <begin position="72"/>
        <end position="91"/>
    </location>
</feature>
<evidence type="ECO:0000259" key="14">
    <source>
        <dbReference type="Pfam" id="PF01292"/>
    </source>
</evidence>
<dbReference type="FunFam" id="1.20.950.20:FF:000003">
    <property type="entry name" value="Ni/Fe-hydrogenase 1 b-type cytochrome subunit"/>
    <property type="match status" value="1"/>
</dbReference>
<keyword evidence="4" id="KW-1003">Cell membrane</keyword>
<dbReference type="PANTHER" id="PTHR30485:SF0">
    <property type="entry name" value="NI_FE-HYDROGENASE 1 B-TYPE CYTOCHROME SUBUNIT-RELATED"/>
    <property type="match status" value="1"/>
</dbReference>
<evidence type="ECO:0000313" key="15">
    <source>
        <dbReference type="EMBL" id="ABC21964.1"/>
    </source>
</evidence>
<evidence type="ECO:0000256" key="12">
    <source>
        <dbReference type="ARBA" id="ARBA00072962"/>
    </source>
</evidence>
<dbReference type="InterPro" id="IPR000516">
    <property type="entry name" value="Ni-dep_Hydgase_cyt-B"/>
</dbReference>
<dbReference type="GO" id="GO:0022904">
    <property type="term" value="P:respiratory electron transport chain"/>
    <property type="evidence" value="ECO:0007669"/>
    <property type="project" value="InterPro"/>
</dbReference>
<dbReference type="HOGENOM" id="CLU_075520_0_0_5"/>
<evidence type="ECO:0000313" key="16">
    <source>
        <dbReference type="Proteomes" id="UP000001929"/>
    </source>
</evidence>
<dbReference type="GO" id="GO:0009055">
    <property type="term" value="F:electron transfer activity"/>
    <property type="evidence" value="ECO:0007669"/>
    <property type="project" value="InterPro"/>
</dbReference>
<protein>
    <recommendedName>
        <fullName evidence="12">Probable Ni/Fe-hydrogenase B-type cytochrome subunit</fullName>
    </recommendedName>
</protein>
<organism evidence="15 16">
    <name type="scientific">Rhodospirillum rubrum (strain ATCC 11170 / ATH 1.1.1 / DSM 467 / LMG 4362 / NCIMB 8255 / S1)</name>
    <dbReference type="NCBI Taxonomy" id="269796"/>
    <lineage>
        <taxon>Bacteria</taxon>
        <taxon>Pseudomonadati</taxon>
        <taxon>Pseudomonadota</taxon>
        <taxon>Alphaproteobacteria</taxon>
        <taxon>Rhodospirillales</taxon>
        <taxon>Rhodospirillaceae</taxon>
        <taxon>Rhodospirillum</taxon>
    </lineage>
</organism>
<dbReference type="Proteomes" id="UP000001929">
    <property type="component" value="Chromosome"/>
</dbReference>
<keyword evidence="6 13" id="KW-0812">Transmembrane</keyword>
<dbReference type="SUPFAM" id="SSF81342">
    <property type="entry name" value="Transmembrane di-heme cytochromes"/>
    <property type="match status" value="1"/>
</dbReference>
<evidence type="ECO:0000256" key="10">
    <source>
        <dbReference type="ARBA" id="ARBA00023004"/>
    </source>
</evidence>
<keyword evidence="11 13" id="KW-0472">Membrane</keyword>
<comment type="similarity">
    <text evidence="2">Belongs to the HupC/HyaC/HydC family.</text>
</comment>
<evidence type="ECO:0000256" key="6">
    <source>
        <dbReference type="ARBA" id="ARBA00022692"/>
    </source>
</evidence>
<dbReference type="GO" id="GO:0005506">
    <property type="term" value="F:iron ion binding"/>
    <property type="evidence" value="ECO:0007669"/>
    <property type="project" value="InterPro"/>
</dbReference>
<dbReference type="RefSeq" id="WP_011388918.1">
    <property type="nucleotide sequence ID" value="NC_007643.1"/>
</dbReference>
<reference evidence="15 16" key="1">
    <citation type="journal article" date="2011" name="Stand. Genomic Sci.">
        <title>Complete genome sequence of Rhodospirillum rubrum type strain (S1).</title>
        <authorList>
            <person name="Munk A.C."/>
            <person name="Copeland A."/>
            <person name="Lucas S."/>
            <person name="Lapidus A."/>
            <person name="Del Rio T.G."/>
            <person name="Barry K."/>
            <person name="Detter J.C."/>
            <person name="Hammon N."/>
            <person name="Israni S."/>
            <person name="Pitluck S."/>
            <person name="Brettin T."/>
            <person name="Bruce D."/>
            <person name="Han C."/>
            <person name="Tapia R."/>
            <person name="Gilna P."/>
            <person name="Schmutz J."/>
            <person name="Larimer F."/>
            <person name="Land M."/>
            <person name="Kyrpides N.C."/>
            <person name="Mavromatis K."/>
            <person name="Richardson P."/>
            <person name="Rohde M."/>
            <person name="Goker M."/>
            <person name="Klenk H.P."/>
            <person name="Zhang Y."/>
            <person name="Roberts G.P."/>
            <person name="Reslewic S."/>
            <person name="Schwartz D.C."/>
        </authorList>
    </citation>
    <scope>NUCLEOTIDE SEQUENCE [LARGE SCALE GENOMIC DNA]</scope>
    <source>
        <strain evidence="16">ATCC 11170 / ATH 1.1.1 / DSM 467 / LMG 4362 / NCIMB 8255 / S1</strain>
    </source>
</reference>
<evidence type="ECO:0000256" key="9">
    <source>
        <dbReference type="ARBA" id="ARBA00022989"/>
    </source>
</evidence>
<comment type="subcellular location">
    <subcellularLocation>
        <location evidence="1">Cell membrane</location>
        <topology evidence="1">Multi-pass membrane protein</topology>
    </subcellularLocation>
</comment>
<feature type="transmembrane region" description="Helical" evidence="13">
    <location>
        <begin position="31"/>
        <end position="51"/>
    </location>
</feature>
<dbReference type="Gene3D" id="1.20.950.20">
    <property type="entry name" value="Transmembrane di-heme cytochromes, Chain C"/>
    <property type="match status" value="1"/>
</dbReference>
<evidence type="ECO:0000256" key="5">
    <source>
        <dbReference type="ARBA" id="ARBA00022617"/>
    </source>
</evidence>
<keyword evidence="5" id="KW-0349">Heme</keyword>
<keyword evidence="9 13" id="KW-1133">Transmembrane helix</keyword>
<evidence type="ECO:0000256" key="2">
    <source>
        <dbReference type="ARBA" id="ARBA00008622"/>
    </source>
</evidence>
<gene>
    <name evidence="15" type="ordered locus">Rru_A1163</name>
</gene>
<evidence type="ECO:0000256" key="13">
    <source>
        <dbReference type="SAM" id="Phobius"/>
    </source>
</evidence>
<evidence type="ECO:0000256" key="4">
    <source>
        <dbReference type="ARBA" id="ARBA00022475"/>
    </source>
</evidence>
<accession>Q2RV81</accession>
<feature type="domain" description="Cytochrome b561 bacterial/Ni-hydrogenase" evidence="14">
    <location>
        <begin position="25"/>
        <end position="230"/>
    </location>
</feature>
<keyword evidence="7" id="KW-0479">Metal-binding</keyword>
<dbReference type="NCBIfam" id="TIGR02125">
    <property type="entry name" value="CytB-hydogenase"/>
    <property type="match status" value="1"/>
</dbReference>
<dbReference type="GO" id="GO:0020037">
    <property type="term" value="F:heme binding"/>
    <property type="evidence" value="ECO:0007669"/>
    <property type="project" value="TreeGrafter"/>
</dbReference>
<feature type="transmembrane region" description="Helical" evidence="13">
    <location>
        <begin position="139"/>
        <end position="164"/>
    </location>
</feature>
<dbReference type="STRING" id="269796.Rru_A1163"/>
<dbReference type="InterPro" id="IPR051542">
    <property type="entry name" value="Hydrogenase_cytochrome"/>
</dbReference>
<evidence type="ECO:0000256" key="8">
    <source>
        <dbReference type="ARBA" id="ARBA00022982"/>
    </source>
</evidence>
<dbReference type="KEGG" id="rru:Rru_A1163"/>
<evidence type="ECO:0000256" key="3">
    <source>
        <dbReference type="ARBA" id="ARBA00022448"/>
    </source>
</evidence>
<dbReference type="EnsemblBacteria" id="ABC21964">
    <property type="protein sequence ID" value="ABC21964"/>
    <property type="gene ID" value="Rru_A1163"/>
</dbReference>
<sequence length="239" mass="27515">MSTVTDEAAPEVILGTTRHPSVYIYEAPVRLWHWLNAACIVVLAVTGYLIGSPPPSLAGDAGGVFRFGALRFAHFAAGLLFAGGFVFRAYWAFVGNHYARQLFVLPFWRAVWWREIWFELSWYLFLRKEPKKYLGHNPLAHFMMFFLFTLVGLFMIVSGMALYAEGQGPGSWTRGLFGWVFWLFPNTQDLRTLHHLGLWVMVCFTMLHVYAAIREDIMSRQSMLSTMISGRRMFKDDRP</sequence>
<dbReference type="EMBL" id="CP000230">
    <property type="protein sequence ID" value="ABC21964.1"/>
    <property type="molecule type" value="Genomic_DNA"/>
</dbReference>
<dbReference type="PROSITE" id="PS00883">
    <property type="entry name" value="NI_HGENASE_CYTB_2"/>
    <property type="match status" value="1"/>
</dbReference>